<keyword evidence="2" id="KW-1185">Reference proteome</keyword>
<proteinExistence type="predicted"/>
<gene>
    <name evidence="1" type="ordered locus">Astex_3801</name>
</gene>
<geneLocation type="plasmid" evidence="1 2">
    <name>pASTEX02</name>
</geneLocation>
<dbReference type="Proteomes" id="UP000001492">
    <property type="component" value="Plasmid pASTEX02"/>
</dbReference>
<protein>
    <submittedName>
        <fullName evidence="1">Uncharacterized protein</fullName>
    </submittedName>
</protein>
<organism evidence="1 2">
    <name type="scientific">Asticcacaulis excentricus (strain ATCC 15261 / DSM 4724 / KCTC 12464 / NCIMB 9791 / VKM B-1370 / CB 48)</name>
    <dbReference type="NCBI Taxonomy" id="573065"/>
    <lineage>
        <taxon>Bacteria</taxon>
        <taxon>Pseudomonadati</taxon>
        <taxon>Pseudomonadota</taxon>
        <taxon>Alphaproteobacteria</taxon>
        <taxon>Caulobacterales</taxon>
        <taxon>Caulobacteraceae</taxon>
        <taxon>Asticcacaulis</taxon>
    </lineage>
</organism>
<name>E8RVY9_ASTEC</name>
<reference evidence="2" key="1">
    <citation type="submission" date="2010-12" db="EMBL/GenBank/DDBJ databases">
        <title>Complete sequence of plasmid 2 of Asticcacaulis excentricus CB 48.</title>
        <authorList>
            <consortium name="US DOE Joint Genome Institute"/>
            <person name="Lucas S."/>
            <person name="Copeland A."/>
            <person name="Lapidus A."/>
            <person name="Cheng J.-F."/>
            <person name="Bruce D."/>
            <person name="Goodwin L."/>
            <person name="Pitluck S."/>
            <person name="Teshima H."/>
            <person name="Davenport K."/>
            <person name="Detter J.C."/>
            <person name="Han C."/>
            <person name="Tapia R."/>
            <person name="Land M."/>
            <person name="Hauser L."/>
            <person name="Jeffries C."/>
            <person name="Kyrpides N."/>
            <person name="Ivanova N."/>
            <person name="Ovchinnikova G."/>
            <person name="Brun Y.V."/>
            <person name="Woyke T."/>
        </authorList>
    </citation>
    <scope>NUCLEOTIDE SEQUENCE [LARGE SCALE GENOMIC DNA]</scope>
    <source>
        <strain evidence="2">ATCC 15261 / DSM 4724 / KCTC 12464 / NCIMB 9791 / VKM B-1370 / CB 48</strain>
        <plasmid evidence="2">pASTEX02</plasmid>
    </source>
</reference>
<dbReference type="KEGG" id="aex:Astex_3801"/>
<keyword evidence="1" id="KW-0614">Plasmid</keyword>
<dbReference type="EMBL" id="CP002398">
    <property type="protein sequence ID" value="ADU15411.1"/>
    <property type="molecule type" value="Genomic_DNA"/>
</dbReference>
<sequence length="137" mass="14962">MEWFDLLSNEDLKPKVEVAGNADGLTVRLGKTLCDKMNWKEGAVRVQYAESAGRAFARVLRDPTADWALQSAGKGGGLLLRCRQLAPQAAFTGQMCSIDSESSGALVVSLPHDYALANGSMRKPRRAMRRPNADRQV</sequence>
<dbReference type="AlphaFoldDB" id="E8RVY9"/>
<dbReference type="RefSeq" id="WP_013481224.1">
    <property type="nucleotide sequence ID" value="NC_014819.1"/>
</dbReference>
<dbReference type="HOGENOM" id="CLU_1861092_0_0_5"/>
<evidence type="ECO:0000313" key="1">
    <source>
        <dbReference type="EMBL" id="ADU15411.1"/>
    </source>
</evidence>
<accession>E8RVY9</accession>
<evidence type="ECO:0000313" key="2">
    <source>
        <dbReference type="Proteomes" id="UP000001492"/>
    </source>
</evidence>